<dbReference type="OMA" id="KWIMATT"/>
<comment type="caution">
    <text evidence="2">The sequence shown here is derived from an EMBL/GenBank/DDBJ whole genome shotgun (WGS) entry which is preliminary data.</text>
</comment>
<gene>
    <name evidence="2" type="ORF">DIURU_001687</name>
</gene>
<sequence length="246" mass="28363">MNSTPISTYPNCLEMRAQADNLMERVDEWKPSKTHTYTVRANCQEEPVQLRVETRHTHINDDYWAVRVTHFDHLPAAVVKEFARKLDNYAIGSVADHAKCHTEFERQYMDSIVNAETELSRVPGQDDSTASTYLSKVKYDFGAFLSHRTFYNLVYVSKTNEYHEIIQLPIQEQMWSSTKPKGPETIGKYASVERLIYDADSKKLSWIMMTTSSAGGFVPNFLVNHKLCSVIAEDVPKFFDWAYNMP</sequence>
<dbReference type="GeneID" id="54780340"/>
<dbReference type="AlphaFoldDB" id="A0A642UYI9"/>
<protein>
    <recommendedName>
        <fullName evidence="1">DUF3074 domain-containing protein</fullName>
    </recommendedName>
</protein>
<dbReference type="PANTHER" id="PTHR40370:SF1">
    <property type="entry name" value="DUF3074 DOMAIN-CONTAINING PROTEIN"/>
    <property type="match status" value="1"/>
</dbReference>
<proteinExistence type="predicted"/>
<feature type="domain" description="DUF3074" evidence="1">
    <location>
        <begin position="64"/>
        <end position="242"/>
    </location>
</feature>
<dbReference type="OrthoDB" id="6423603at2759"/>
<organism evidence="2 3">
    <name type="scientific">Diutina rugosa</name>
    <name type="common">Yeast</name>
    <name type="synonym">Candida rugosa</name>
    <dbReference type="NCBI Taxonomy" id="5481"/>
    <lineage>
        <taxon>Eukaryota</taxon>
        <taxon>Fungi</taxon>
        <taxon>Dikarya</taxon>
        <taxon>Ascomycota</taxon>
        <taxon>Saccharomycotina</taxon>
        <taxon>Pichiomycetes</taxon>
        <taxon>Debaryomycetaceae</taxon>
        <taxon>Diutina</taxon>
    </lineage>
</organism>
<dbReference type="Pfam" id="PF11274">
    <property type="entry name" value="DUF3074"/>
    <property type="match status" value="1"/>
</dbReference>
<evidence type="ECO:0000259" key="1">
    <source>
        <dbReference type="Pfam" id="PF11274"/>
    </source>
</evidence>
<name>A0A642UYI9_DIURU</name>
<dbReference type="InterPro" id="IPR024500">
    <property type="entry name" value="DUF3074"/>
</dbReference>
<reference evidence="2 3" key="1">
    <citation type="submission" date="2019-07" db="EMBL/GenBank/DDBJ databases">
        <title>Genome assembly of two rare yeast pathogens: Diutina rugosa and Trichomonascus ciferrii.</title>
        <authorList>
            <person name="Mixao V."/>
            <person name="Saus E."/>
            <person name="Hansen A."/>
            <person name="Lass-Flor C."/>
            <person name="Gabaldon T."/>
        </authorList>
    </citation>
    <scope>NUCLEOTIDE SEQUENCE [LARGE SCALE GENOMIC DNA]</scope>
    <source>
        <strain evidence="2 3">CBS 613</strain>
    </source>
</reference>
<dbReference type="Proteomes" id="UP000449547">
    <property type="component" value="Unassembled WGS sequence"/>
</dbReference>
<dbReference type="PANTHER" id="PTHR40370">
    <property type="entry name" value="EXPRESSED PROTEIN"/>
    <property type="match status" value="1"/>
</dbReference>
<evidence type="ECO:0000313" key="3">
    <source>
        <dbReference type="Proteomes" id="UP000449547"/>
    </source>
</evidence>
<dbReference type="RefSeq" id="XP_034013645.1">
    <property type="nucleotide sequence ID" value="XM_034154257.1"/>
</dbReference>
<evidence type="ECO:0000313" key="2">
    <source>
        <dbReference type="EMBL" id="KAA8905259.1"/>
    </source>
</evidence>
<keyword evidence="3" id="KW-1185">Reference proteome</keyword>
<accession>A0A642UYI9</accession>
<dbReference type="EMBL" id="SWFT01000050">
    <property type="protein sequence ID" value="KAA8905259.1"/>
    <property type="molecule type" value="Genomic_DNA"/>
</dbReference>
<dbReference type="VEuPathDB" id="FungiDB:DIURU_001687"/>